<proteinExistence type="predicted"/>
<dbReference type="Proteomes" id="UP001314263">
    <property type="component" value="Unassembled WGS sequence"/>
</dbReference>
<protein>
    <submittedName>
        <fullName evidence="2">Uncharacterized protein</fullName>
    </submittedName>
</protein>
<gene>
    <name evidence="2" type="ORF">CVIRNUC_003507</name>
</gene>
<reference evidence="2 3" key="1">
    <citation type="submission" date="2023-10" db="EMBL/GenBank/DDBJ databases">
        <authorList>
            <person name="Maclean D."/>
            <person name="Macfadyen A."/>
        </authorList>
    </citation>
    <scope>NUCLEOTIDE SEQUENCE [LARGE SCALE GENOMIC DNA]</scope>
</reference>
<accession>A0AAV1HZZ9</accession>
<feature type="compositionally biased region" description="Low complexity" evidence="1">
    <location>
        <begin position="48"/>
        <end position="109"/>
    </location>
</feature>
<feature type="region of interest" description="Disordered" evidence="1">
    <location>
        <begin position="42"/>
        <end position="120"/>
    </location>
</feature>
<organism evidence="2 3">
    <name type="scientific">Coccomyxa viridis</name>
    <dbReference type="NCBI Taxonomy" id="1274662"/>
    <lineage>
        <taxon>Eukaryota</taxon>
        <taxon>Viridiplantae</taxon>
        <taxon>Chlorophyta</taxon>
        <taxon>core chlorophytes</taxon>
        <taxon>Trebouxiophyceae</taxon>
        <taxon>Trebouxiophyceae incertae sedis</taxon>
        <taxon>Coccomyxaceae</taxon>
        <taxon>Coccomyxa</taxon>
    </lineage>
</organism>
<evidence type="ECO:0000256" key="1">
    <source>
        <dbReference type="SAM" id="MobiDB-lite"/>
    </source>
</evidence>
<evidence type="ECO:0000313" key="3">
    <source>
        <dbReference type="Proteomes" id="UP001314263"/>
    </source>
</evidence>
<keyword evidence="3" id="KW-1185">Reference proteome</keyword>
<sequence>MVSQLGTLVLAVLAVAAVFAFIVDRKLTGMMIIGPGSREPFDVSGSGTPTQAPAQSPATAVAAPSPVTTTSSTASPQPAQPTTAPSSVVAPSAPASLPAVPTSALQTVPPAIPPPTPAPAITTPMAVMTPMTTITQLTSPQGTAPLPLSMPPISAQTQPATKQPVRAITAPVVPIVANKHCKQQDRGVYTNDTAYTCDIMDRASYDMNTPGNLRKELEALDNRRRDIANRLNINLDPNHRVGCNTDADCNVLSWSLDGKKNVCKVDHTCSCNSGAGPLCLQPARYKDPAQMSAEEIRRFKMQDDLSLFTIIDYRRWLFLYKDDPQILTDDHIKNFRLMMAGEDIHKDMIPTVRLSPPPSVRDYLKLLDQGKAMKIKDLNLDTGPYLASNAFAYDNFIPPMEEPNLRGIDADSDKKVDAVALAKQITPQGTRQPSQAGG</sequence>
<dbReference type="AlphaFoldDB" id="A0AAV1HZZ9"/>
<dbReference type="EMBL" id="CAUYUE010000004">
    <property type="protein sequence ID" value="CAK0767895.1"/>
    <property type="molecule type" value="Genomic_DNA"/>
</dbReference>
<comment type="caution">
    <text evidence="2">The sequence shown here is derived from an EMBL/GenBank/DDBJ whole genome shotgun (WGS) entry which is preliminary data.</text>
</comment>
<name>A0AAV1HZZ9_9CHLO</name>
<evidence type="ECO:0000313" key="2">
    <source>
        <dbReference type="EMBL" id="CAK0767895.1"/>
    </source>
</evidence>